<keyword evidence="2" id="KW-0813">Transport</keyword>
<dbReference type="CDD" id="cd06173">
    <property type="entry name" value="MFS_MefA_like"/>
    <property type="match status" value="1"/>
</dbReference>
<dbReference type="PANTHER" id="PTHR23513:SF9">
    <property type="entry name" value="ENTEROBACTIN EXPORTER ENTS"/>
    <property type="match status" value="1"/>
</dbReference>
<evidence type="ECO:0000256" key="4">
    <source>
        <dbReference type="ARBA" id="ARBA00022692"/>
    </source>
</evidence>
<evidence type="ECO:0000256" key="5">
    <source>
        <dbReference type="ARBA" id="ARBA00022989"/>
    </source>
</evidence>
<dbReference type="PANTHER" id="PTHR23513">
    <property type="entry name" value="INTEGRAL MEMBRANE EFFLUX PROTEIN-RELATED"/>
    <property type="match status" value="1"/>
</dbReference>
<evidence type="ECO:0000256" key="1">
    <source>
        <dbReference type="ARBA" id="ARBA00004429"/>
    </source>
</evidence>
<evidence type="ECO:0000256" key="2">
    <source>
        <dbReference type="ARBA" id="ARBA00022448"/>
    </source>
</evidence>
<dbReference type="InterPro" id="IPR011701">
    <property type="entry name" value="MFS"/>
</dbReference>
<reference evidence="11 12" key="1">
    <citation type="submission" date="2024-06" db="EMBL/GenBank/DDBJ databases">
        <title>The Natural Products Discovery Center: Release of the First 8490 Sequenced Strains for Exploring Actinobacteria Biosynthetic Diversity.</title>
        <authorList>
            <person name="Kalkreuter E."/>
            <person name="Kautsar S.A."/>
            <person name="Yang D."/>
            <person name="Bader C.D."/>
            <person name="Teijaro C.N."/>
            <person name="Fluegel L."/>
            <person name="Davis C.M."/>
            <person name="Simpson J.R."/>
            <person name="Lauterbach L."/>
            <person name="Steele A.D."/>
            <person name="Gui C."/>
            <person name="Meng S."/>
            <person name="Li G."/>
            <person name="Viehrig K."/>
            <person name="Ye F."/>
            <person name="Su P."/>
            <person name="Kiefer A.F."/>
            <person name="Nichols A."/>
            <person name="Cepeda A.J."/>
            <person name="Yan W."/>
            <person name="Fan B."/>
            <person name="Jiang Y."/>
            <person name="Adhikari A."/>
            <person name="Zheng C.-J."/>
            <person name="Schuster L."/>
            <person name="Cowan T.M."/>
            <person name="Smanski M.J."/>
            <person name="Chevrette M.G."/>
            <person name="De Carvalho L.P.S."/>
            <person name="Shen B."/>
        </authorList>
    </citation>
    <scope>NUCLEOTIDE SEQUENCE [LARGE SCALE GENOMIC DNA]</scope>
    <source>
        <strain evidence="11 12">NPDC050671</strain>
    </source>
</reference>
<dbReference type="Pfam" id="PF07690">
    <property type="entry name" value="MFS_1"/>
    <property type="match status" value="1"/>
</dbReference>
<sequence length="410" mass="42090">MLDVLRDRVFGRLFTAQVVALVGTGLLTVALGLLAYDLAGGSAGAVLGTALAIKMVAYVGVAPVIAAVTDRVPRRVLLVSADVVRAVMALALPFVDQVWQIYVLIFVLQAASATFTPAFQSLIPSVLPREADYTRALSLSRLAYDLEAVCSPLLAAVALTVINYHALFLGTVAGFVGSAALVLTTALPPVPSAERRAPLTARIVAGARVMARRPVLRGLLALNLVVAAATALVLVNTVVYVRDLLGGTDTGVAVALGAYGAGSMLVALGTPRLLTDIADRAVMLAGAAVVATGLAGTTLLLTAEPGRWLGWAGLLGLWAMLGAGTSLINTPAARLLRYQTAEEDRAAVFTAQFSLSHAGFLLTYPLAGWVGTGVGQVAAAAVSAVVATLAAITAARLWPAREPTALVAAR</sequence>
<comment type="similarity">
    <text evidence="7">Belongs to the major facilitator superfamily. Drug:H(+) antiporter-3 (DHA3) (TC 2.A.1.21) family.</text>
</comment>
<proteinExistence type="inferred from homology"/>
<comment type="caution">
    <text evidence="11">The sequence shown here is derived from an EMBL/GenBank/DDBJ whole genome shotgun (WGS) entry which is preliminary data.</text>
</comment>
<feature type="transmembrane region" description="Helical" evidence="9">
    <location>
        <begin position="281"/>
        <end position="302"/>
    </location>
</feature>
<dbReference type="RefSeq" id="WP_357978052.1">
    <property type="nucleotide sequence ID" value="NZ_JBFAIH010000006.1"/>
</dbReference>
<evidence type="ECO:0000256" key="8">
    <source>
        <dbReference type="ARBA" id="ARBA00040914"/>
    </source>
</evidence>
<dbReference type="PROSITE" id="PS50850">
    <property type="entry name" value="MFS"/>
    <property type="match status" value="1"/>
</dbReference>
<keyword evidence="4 9" id="KW-0812">Transmembrane</keyword>
<gene>
    <name evidence="11" type="ORF">AB0H72_13230</name>
</gene>
<dbReference type="SUPFAM" id="SSF103473">
    <property type="entry name" value="MFS general substrate transporter"/>
    <property type="match status" value="1"/>
</dbReference>
<feature type="transmembrane region" description="Helical" evidence="9">
    <location>
        <begin position="373"/>
        <end position="392"/>
    </location>
</feature>
<feature type="transmembrane region" description="Helical" evidence="9">
    <location>
        <begin position="348"/>
        <end position="367"/>
    </location>
</feature>
<dbReference type="Gene3D" id="1.20.1250.20">
    <property type="entry name" value="MFS general substrate transporter like domains"/>
    <property type="match status" value="1"/>
</dbReference>
<dbReference type="EMBL" id="JBFAIH010000006">
    <property type="protein sequence ID" value="MEV0363658.1"/>
    <property type="molecule type" value="Genomic_DNA"/>
</dbReference>
<organism evidence="11 12">
    <name type="scientific">Nocardia fusca</name>
    <dbReference type="NCBI Taxonomy" id="941183"/>
    <lineage>
        <taxon>Bacteria</taxon>
        <taxon>Bacillati</taxon>
        <taxon>Actinomycetota</taxon>
        <taxon>Actinomycetes</taxon>
        <taxon>Mycobacteriales</taxon>
        <taxon>Nocardiaceae</taxon>
        <taxon>Nocardia</taxon>
    </lineage>
</organism>
<evidence type="ECO:0000256" key="6">
    <source>
        <dbReference type="ARBA" id="ARBA00023136"/>
    </source>
</evidence>
<protein>
    <recommendedName>
        <fullName evidence="8">Multidrug efflux pump Tap</fullName>
    </recommendedName>
</protein>
<feature type="transmembrane region" description="Helical" evidence="9">
    <location>
        <begin position="251"/>
        <end position="269"/>
    </location>
</feature>
<evidence type="ECO:0000259" key="10">
    <source>
        <dbReference type="PROSITE" id="PS50850"/>
    </source>
</evidence>
<dbReference type="InterPro" id="IPR020846">
    <property type="entry name" value="MFS_dom"/>
</dbReference>
<evidence type="ECO:0000256" key="3">
    <source>
        <dbReference type="ARBA" id="ARBA00022475"/>
    </source>
</evidence>
<feature type="domain" description="Major facilitator superfamily (MFS) profile" evidence="10">
    <location>
        <begin position="9"/>
        <end position="402"/>
    </location>
</feature>
<dbReference type="Proteomes" id="UP001551658">
    <property type="component" value="Unassembled WGS sequence"/>
</dbReference>
<dbReference type="InterPro" id="IPR036259">
    <property type="entry name" value="MFS_trans_sf"/>
</dbReference>
<name>A0ABV3F7U6_9NOCA</name>
<evidence type="ECO:0000256" key="9">
    <source>
        <dbReference type="SAM" id="Phobius"/>
    </source>
</evidence>
<keyword evidence="12" id="KW-1185">Reference proteome</keyword>
<evidence type="ECO:0000256" key="7">
    <source>
        <dbReference type="ARBA" id="ARBA00038075"/>
    </source>
</evidence>
<evidence type="ECO:0000313" key="11">
    <source>
        <dbReference type="EMBL" id="MEV0363658.1"/>
    </source>
</evidence>
<keyword evidence="3" id="KW-1003">Cell membrane</keyword>
<evidence type="ECO:0000313" key="12">
    <source>
        <dbReference type="Proteomes" id="UP001551658"/>
    </source>
</evidence>
<feature type="transmembrane region" description="Helical" evidence="9">
    <location>
        <begin position="218"/>
        <end position="239"/>
    </location>
</feature>
<keyword evidence="5 9" id="KW-1133">Transmembrane helix</keyword>
<feature type="transmembrane region" description="Helical" evidence="9">
    <location>
        <begin position="42"/>
        <end position="69"/>
    </location>
</feature>
<feature type="transmembrane region" description="Helical" evidence="9">
    <location>
        <begin position="12"/>
        <end position="36"/>
    </location>
</feature>
<feature type="transmembrane region" description="Helical" evidence="9">
    <location>
        <begin position="308"/>
        <end position="328"/>
    </location>
</feature>
<accession>A0ABV3F7U6</accession>
<comment type="subcellular location">
    <subcellularLocation>
        <location evidence="1">Cell inner membrane</location>
        <topology evidence="1">Multi-pass membrane protein</topology>
    </subcellularLocation>
</comment>
<keyword evidence="6 9" id="KW-0472">Membrane</keyword>
<feature type="transmembrane region" description="Helical" evidence="9">
    <location>
        <begin position="101"/>
        <end position="122"/>
    </location>
</feature>